<feature type="transmembrane region" description="Helical" evidence="1">
    <location>
        <begin position="89"/>
        <end position="107"/>
    </location>
</feature>
<evidence type="ECO:0000259" key="2">
    <source>
        <dbReference type="Pfam" id="PF05569"/>
    </source>
</evidence>
<dbReference type="CDD" id="cd07341">
    <property type="entry name" value="M56_BlaR1_MecR1_like"/>
    <property type="match status" value="1"/>
</dbReference>
<evidence type="ECO:0000313" key="3">
    <source>
        <dbReference type="EMBL" id="MCE4553166.1"/>
    </source>
</evidence>
<dbReference type="EMBL" id="JAJTWU010000001">
    <property type="protein sequence ID" value="MCE4553166.1"/>
    <property type="molecule type" value="Genomic_DNA"/>
</dbReference>
<gene>
    <name evidence="3" type="ORF">LXT13_01730</name>
</gene>
<accession>A0ABS8XJZ0</accession>
<name>A0ABS8XJZ0_9BURK</name>
<dbReference type="PANTHER" id="PTHR34978:SF3">
    <property type="entry name" value="SLR0241 PROTEIN"/>
    <property type="match status" value="1"/>
</dbReference>
<dbReference type="Pfam" id="PF05569">
    <property type="entry name" value="Peptidase_M56"/>
    <property type="match status" value="1"/>
</dbReference>
<feature type="transmembrane region" description="Helical" evidence="1">
    <location>
        <begin position="256"/>
        <end position="278"/>
    </location>
</feature>
<dbReference type="PANTHER" id="PTHR34978">
    <property type="entry name" value="POSSIBLE SENSOR-TRANSDUCER PROTEIN BLAR"/>
    <property type="match status" value="1"/>
</dbReference>
<dbReference type="Proteomes" id="UP001200741">
    <property type="component" value="Unassembled WGS sequence"/>
</dbReference>
<keyword evidence="1" id="KW-1133">Transmembrane helix</keyword>
<dbReference type="InterPro" id="IPR008756">
    <property type="entry name" value="Peptidase_M56"/>
</dbReference>
<comment type="caution">
    <text evidence="3">The sequence shown here is derived from an EMBL/GenBank/DDBJ whole genome shotgun (WGS) entry which is preliminary data.</text>
</comment>
<protein>
    <recommendedName>
        <fullName evidence="2">Peptidase M56 domain-containing protein</fullName>
    </recommendedName>
</protein>
<keyword evidence="1" id="KW-0472">Membrane</keyword>
<organism evidence="3 4">
    <name type="scientific">Pelomonas cellulosilytica</name>
    <dbReference type="NCBI Taxonomy" id="2906762"/>
    <lineage>
        <taxon>Bacteria</taxon>
        <taxon>Pseudomonadati</taxon>
        <taxon>Pseudomonadota</taxon>
        <taxon>Betaproteobacteria</taxon>
        <taxon>Burkholderiales</taxon>
        <taxon>Sphaerotilaceae</taxon>
        <taxon>Roseateles</taxon>
    </lineage>
</organism>
<reference evidence="3 4" key="1">
    <citation type="submission" date="2021-12" db="EMBL/GenBank/DDBJ databases">
        <title>Genome seq of P8.</title>
        <authorList>
            <person name="Seo T."/>
        </authorList>
    </citation>
    <scope>NUCLEOTIDE SEQUENCE [LARGE SCALE GENOMIC DNA]</scope>
    <source>
        <strain evidence="3 4">P8</strain>
    </source>
</reference>
<dbReference type="RefSeq" id="WP_233369875.1">
    <property type="nucleotide sequence ID" value="NZ_JAJTWU010000001.1"/>
</dbReference>
<evidence type="ECO:0000256" key="1">
    <source>
        <dbReference type="SAM" id="Phobius"/>
    </source>
</evidence>
<evidence type="ECO:0000313" key="4">
    <source>
        <dbReference type="Proteomes" id="UP001200741"/>
    </source>
</evidence>
<dbReference type="InterPro" id="IPR052173">
    <property type="entry name" value="Beta-lactam_resp_regulator"/>
</dbReference>
<proteinExistence type="predicted"/>
<keyword evidence="1" id="KW-0812">Transmembrane</keyword>
<feature type="domain" description="Peptidase M56" evidence="2">
    <location>
        <begin position="125"/>
        <end position="250"/>
    </location>
</feature>
<sequence>MPERLLGLLLTQAVLLSMAVALLALLRLPLGRLGAGARYASWLLVPALLLTAALPRPAHEPLTLAWHAAGASVMPAAPAPPTPYGRPSVAWLVLWLGGGLIVALQHARRQWRLARLGDRLPAGCSPALIGLFRPSVALPADFEMRFTPAQRVLILAHEEVHSQRLDNLWNLLACGLGALHWWNPLAWWAARRMRADQELACDAAVLAAQPDARADYTQALLAAHDLRHLGAPLASRWGTTHPLLERIAMLNRPRRLTRVSAAALATILLAAAGAVYAVQGDAPPLDGRLVSLRLELSYRTGNGDDSRTRSTKATLRVHPGERALLMLDGRPDAPAPDQVAVAIVANDVGDDKIELRAELSKGAPLNIVSRPRLVTRNGVQALIELGREDPVASEHLSLSITPTLLADAKP</sequence>
<feature type="transmembrane region" description="Helical" evidence="1">
    <location>
        <begin position="37"/>
        <end position="54"/>
    </location>
</feature>
<keyword evidence="4" id="KW-1185">Reference proteome</keyword>